<comment type="caution">
    <text evidence="3">The sequence shown here is derived from an EMBL/GenBank/DDBJ whole genome shotgun (WGS) entry which is preliminary data.</text>
</comment>
<organism evidence="3 4">
    <name type="scientific">Erysiphe neolycopersici</name>
    <dbReference type="NCBI Taxonomy" id="212602"/>
    <lineage>
        <taxon>Eukaryota</taxon>
        <taxon>Fungi</taxon>
        <taxon>Dikarya</taxon>
        <taxon>Ascomycota</taxon>
        <taxon>Pezizomycotina</taxon>
        <taxon>Leotiomycetes</taxon>
        <taxon>Erysiphales</taxon>
        <taxon>Erysiphaceae</taxon>
        <taxon>Erysiphe</taxon>
    </lineage>
</organism>
<dbReference type="InterPro" id="IPR036211">
    <property type="entry name" value="eIF4G_eIF4E-bd_sf"/>
</dbReference>
<evidence type="ECO:0000313" key="3">
    <source>
        <dbReference type="EMBL" id="RKF64342.1"/>
    </source>
</evidence>
<evidence type="ECO:0000259" key="2">
    <source>
        <dbReference type="Pfam" id="PF12152"/>
    </source>
</evidence>
<evidence type="ECO:0000256" key="1">
    <source>
        <dbReference type="SAM" id="MobiDB-lite"/>
    </source>
</evidence>
<dbReference type="GO" id="GO:0003743">
    <property type="term" value="F:translation initiation factor activity"/>
    <property type="evidence" value="ECO:0007669"/>
    <property type="project" value="UniProtKB-KW"/>
</dbReference>
<keyword evidence="3" id="KW-0396">Initiation factor</keyword>
<sequence>METGREVSNEERPISTKLLNHIRGLGSNVISKNTDKIVHITSEIKLDGDKITTNLEECVTPEHQIAQIKEIEPKLDKTREEEFGESVQGKHDEKLHQNGSGRQLKSIENPMPGTSKEGVPSSRISMTPSVGLNTGIMRVNKPSTLNLTTSAGHQAIEPPQPSAALKSLESARWLTSLDPSIYPPSIKSPDPCLNQDTQGSPGSFKYDKDFLLQFEKYFIEKPCLEFETRVKALIEVNKNLTVRYGTTRISENNQRCDISNTRTKQFDKTSFKLGSIQKSSIASRWDSFSVKPNELDCPIESAQKPNNISRQDTNHTKYSEPEGGFFIPEPTQHTDYLLKQDIKFKKYNEPERGFVELDSTQIQDDIVKQNTKKIKNDNKKFGLSGFSWGENRRPVDNITKEEFASITRQWREFKS</sequence>
<keyword evidence="3" id="KW-0648">Protein biosynthesis</keyword>
<keyword evidence="4" id="KW-1185">Reference proteome</keyword>
<dbReference type="InterPro" id="IPR022745">
    <property type="entry name" value="eIF4G1_eIF4E-bd"/>
</dbReference>
<gene>
    <name evidence="3" type="ORF">OnM2_019102</name>
</gene>
<dbReference type="STRING" id="212602.A0A420I3W3"/>
<dbReference type="EMBL" id="MCFK01001961">
    <property type="protein sequence ID" value="RKF64342.1"/>
    <property type="molecule type" value="Genomic_DNA"/>
</dbReference>
<dbReference type="Gene3D" id="1.20.970.30">
    <property type="entry name" value="eIF4G, eIF4E-binding domain"/>
    <property type="match status" value="1"/>
</dbReference>
<reference evidence="3 4" key="1">
    <citation type="journal article" date="2018" name="BMC Genomics">
        <title>Comparative genome analyses reveal sequence features reflecting distinct modes of host-adaptation between dicot and monocot powdery mildew.</title>
        <authorList>
            <person name="Wu Y."/>
            <person name="Ma X."/>
            <person name="Pan Z."/>
            <person name="Kale S.D."/>
            <person name="Song Y."/>
            <person name="King H."/>
            <person name="Zhang Q."/>
            <person name="Presley C."/>
            <person name="Deng X."/>
            <person name="Wei C.I."/>
            <person name="Xiao S."/>
        </authorList>
    </citation>
    <scope>NUCLEOTIDE SEQUENCE [LARGE SCALE GENOMIC DNA]</scope>
    <source>
        <strain evidence="3">UMSG2</strain>
    </source>
</reference>
<feature type="region of interest" description="Disordered" evidence="1">
    <location>
        <begin position="77"/>
        <end position="124"/>
    </location>
</feature>
<name>A0A420I3W3_9PEZI</name>
<feature type="domain" description="Eukaryotic translation initiation factor 4G1 eIF4E-binding" evidence="2">
    <location>
        <begin position="155"/>
        <end position="222"/>
    </location>
</feature>
<evidence type="ECO:0000313" key="4">
    <source>
        <dbReference type="Proteomes" id="UP000286134"/>
    </source>
</evidence>
<dbReference type="OrthoDB" id="514777at2759"/>
<accession>A0A420I3W3</accession>
<proteinExistence type="predicted"/>
<dbReference type="AlphaFoldDB" id="A0A420I3W3"/>
<dbReference type="Proteomes" id="UP000286134">
    <property type="component" value="Unassembled WGS sequence"/>
</dbReference>
<dbReference type="SUPFAM" id="SSF101489">
    <property type="entry name" value="Eukaryotic initiation factor 4f subunit eIF4g, eIF4e-binding domain"/>
    <property type="match status" value="1"/>
</dbReference>
<protein>
    <submittedName>
        <fullName evidence="3">Putative eukaryotic initiation factor 4f subunit p130</fullName>
    </submittedName>
</protein>
<dbReference type="Pfam" id="PF12152">
    <property type="entry name" value="eIF_4G1"/>
    <property type="match status" value="1"/>
</dbReference>